<dbReference type="SUPFAM" id="SSF56349">
    <property type="entry name" value="DNA breaking-rejoining enzymes"/>
    <property type="match status" value="1"/>
</dbReference>
<dbReference type="OrthoDB" id="7388552at2"/>
<dbReference type="AlphaFoldDB" id="A0A558R8W4"/>
<reference evidence="1 2" key="1">
    <citation type="submission" date="2019-07" db="EMBL/GenBank/DDBJ databases">
        <title>Sphingomonas solaris sp. nov., isolated from a solar panel from Boston, Massachusetts.</title>
        <authorList>
            <person name="Tanner K."/>
            <person name="Pascual J."/>
            <person name="Mancuso C."/>
            <person name="Pereto J."/>
            <person name="Khalil A."/>
            <person name="Vilanova C."/>
        </authorList>
    </citation>
    <scope>NUCLEOTIDE SEQUENCE [LARGE SCALE GENOMIC DNA]</scope>
    <source>
        <strain evidence="1 2">R4DWN</strain>
    </source>
</reference>
<evidence type="ECO:0000313" key="1">
    <source>
        <dbReference type="EMBL" id="TVV75833.1"/>
    </source>
</evidence>
<accession>A0A558R8W4</accession>
<dbReference type="RefSeq" id="WP_145149147.1">
    <property type="nucleotide sequence ID" value="NZ_VNIM01000016.1"/>
</dbReference>
<sequence>MAMGMRPAGSPAGSNFAALPYAEAPALAQMLRSGPETFGRLGLKFLLLTAARSGEVRGAVWSEIDHDARTWTNMSFHSAIAR</sequence>
<gene>
    <name evidence="1" type="ORF">FOY91_06015</name>
</gene>
<evidence type="ECO:0008006" key="3">
    <source>
        <dbReference type="Google" id="ProtNLM"/>
    </source>
</evidence>
<keyword evidence="2" id="KW-1185">Reference proteome</keyword>
<evidence type="ECO:0000313" key="2">
    <source>
        <dbReference type="Proteomes" id="UP000318681"/>
    </source>
</evidence>
<name>A0A558R8W4_9SPHN</name>
<dbReference type="InterPro" id="IPR011010">
    <property type="entry name" value="DNA_brk_join_enz"/>
</dbReference>
<comment type="caution">
    <text evidence="1">The sequence shown here is derived from an EMBL/GenBank/DDBJ whole genome shotgun (WGS) entry which is preliminary data.</text>
</comment>
<dbReference type="EMBL" id="VNIM01000016">
    <property type="protein sequence ID" value="TVV75833.1"/>
    <property type="molecule type" value="Genomic_DNA"/>
</dbReference>
<dbReference type="GO" id="GO:0003677">
    <property type="term" value="F:DNA binding"/>
    <property type="evidence" value="ECO:0007669"/>
    <property type="project" value="InterPro"/>
</dbReference>
<proteinExistence type="predicted"/>
<organism evidence="1 2">
    <name type="scientific">Alterirhizorhabdus solaris</name>
    <dbReference type="NCBI Taxonomy" id="2529389"/>
    <lineage>
        <taxon>Bacteria</taxon>
        <taxon>Pseudomonadati</taxon>
        <taxon>Pseudomonadota</taxon>
        <taxon>Alphaproteobacteria</taxon>
        <taxon>Sphingomonadales</taxon>
        <taxon>Rhizorhabdaceae</taxon>
        <taxon>Alterirhizorhabdus</taxon>
    </lineage>
</organism>
<protein>
    <recommendedName>
        <fullName evidence="3">Tyr recombinase domain-containing protein</fullName>
    </recommendedName>
</protein>
<dbReference type="Proteomes" id="UP000318681">
    <property type="component" value="Unassembled WGS sequence"/>
</dbReference>